<name>A0A553ZVB7_9BACI</name>
<dbReference type="Proteomes" id="UP000318521">
    <property type="component" value="Unassembled WGS sequence"/>
</dbReference>
<proteinExistence type="predicted"/>
<gene>
    <name evidence="2" type="ORF">FN960_16790</name>
</gene>
<protein>
    <submittedName>
        <fullName evidence="2">Cupin domain-containing protein</fullName>
    </submittedName>
</protein>
<dbReference type="Pfam" id="PF07883">
    <property type="entry name" value="Cupin_2"/>
    <property type="match status" value="1"/>
</dbReference>
<evidence type="ECO:0000313" key="2">
    <source>
        <dbReference type="EMBL" id="TSB45409.1"/>
    </source>
</evidence>
<feature type="domain" description="Cupin type-2" evidence="1">
    <location>
        <begin position="35"/>
        <end position="79"/>
    </location>
</feature>
<dbReference type="AlphaFoldDB" id="A0A553ZVB7"/>
<dbReference type="OrthoDB" id="3782397at2"/>
<keyword evidence="3" id="KW-1185">Reference proteome</keyword>
<dbReference type="InterPro" id="IPR013096">
    <property type="entry name" value="Cupin_2"/>
</dbReference>
<dbReference type="Gene3D" id="2.60.120.10">
    <property type="entry name" value="Jelly Rolls"/>
    <property type="match status" value="1"/>
</dbReference>
<accession>A0A553ZVB7</accession>
<dbReference type="SUPFAM" id="SSF51182">
    <property type="entry name" value="RmlC-like cupins"/>
    <property type="match status" value="1"/>
</dbReference>
<dbReference type="EMBL" id="VLXZ01000012">
    <property type="protein sequence ID" value="TSB45409.1"/>
    <property type="molecule type" value="Genomic_DNA"/>
</dbReference>
<evidence type="ECO:0000259" key="1">
    <source>
        <dbReference type="Pfam" id="PF07883"/>
    </source>
</evidence>
<comment type="caution">
    <text evidence="2">The sequence shown here is derived from an EMBL/GenBank/DDBJ whole genome shotgun (WGS) entry which is preliminary data.</text>
</comment>
<dbReference type="InterPro" id="IPR011051">
    <property type="entry name" value="RmlC_Cupin_sf"/>
</dbReference>
<sequence length="104" mass="11421">MTFSVNSIMTKICRTMTETRIGYISLEENGLLGGHEAIVPQLLVVMSGEGTVSNDSESLIITEGDAVFWDRGEQHETSSVKGMTAIIIESDSLQPYDLIKKELL</sequence>
<reference evidence="2 3" key="1">
    <citation type="submission" date="2019-07" db="EMBL/GenBank/DDBJ databases">
        <authorList>
            <person name="Park Y.J."/>
            <person name="Jeong S.E."/>
            <person name="Jung H.S."/>
        </authorList>
    </citation>
    <scope>NUCLEOTIDE SEQUENCE [LARGE SCALE GENOMIC DNA]</scope>
    <source>
        <strain evidence="3">P16(2019)</strain>
    </source>
</reference>
<evidence type="ECO:0000313" key="3">
    <source>
        <dbReference type="Proteomes" id="UP000318521"/>
    </source>
</evidence>
<organism evidence="2 3">
    <name type="scientific">Alkalicoccobacillus porphyridii</name>
    <dbReference type="NCBI Taxonomy" id="2597270"/>
    <lineage>
        <taxon>Bacteria</taxon>
        <taxon>Bacillati</taxon>
        <taxon>Bacillota</taxon>
        <taxon>Bacilli</taxon>
        <taxon>Bacillales</taxon>
        <taxon>Bacillaceae</taxon>
        <taxon>Alkalicoccobacillus</taxon>
    </lineage>
</organism>
<dbReference type="InterPro" id="IPR014710">
    <property type="entry name" value="RmlC-like_jellyroll"/>
</dbReference>